<evidence type="ECO:0000259" key="1">
    <source>
        <dbReference type="Pfam" id="PF00293"/>
    </source>
</evidence>
<accession>A0ABP5H096</accession>
<dbReference type="Gene3D" id="3.90.79.10">
    <property type="entry name" value="Nucleoside Triphosphate Pyrophosphohydrolase"/>
    <property type="match status" value="1"/>
</dbReference>
<dbReference type="Proteomes" id="UP001500016">
    <property type="component" value="Unassembled WGS sequence"/>
</dbReference>
<keyword evidence="3" id="KW-1185">Reference proteome</keyword>
<name>A0ABP5H096_9ACTN</name>
<organism evidence="2 3">
    <name type="scientific">Streptomyces albiaxialis</name>
    <dbReference type="NCBI Taxonomy" id="329523"/>
    <lineage>
        <taxon>Bacteria</taxon>
        <taxon>Bacillati</taxon>
        <taxon>Actinomycetota</taxon>
        <taxon>Actinomycetes</taxon>
        <taxon>Kitasatosporales</taxon>
        <taxon>Streptomycetaceae</taxon>
        <taxon>Streptomyces</taxon>
    </lineage>
</organism>
<gene>
    <name evidence="2" type="ORF">GCM10009801_02230</name>
</gene>
<evidence type="ECO:0000313" key="3">
    <source>
        <dbReference type="Proteomes" id="UP001500016"/>
    </source>
</evidence>
<dbReference type="EMBL" id="BAAAPE010000001">
    <property type="protein sequence ID" value="GAA2060568.1"/>
    <property type="molecule type" value="Genomic_DNA"/>
</dbReference>
<feature type="domain" description="Nudix hydrolase" evidence="1">
    <location>
        <begin position="2"/>
        <end position="74"/>
    </location>
</feature>
<protein>
    <recommendedName>
        <fullName evidence="1">Nudix hydrolase domain-containing protein</fullName>
    </recommendedName>
</protein>
<proteinExistence type="predicted"/>
<dbReference type="SUPFAM" id="SSF55811">
    <property type="entry name" value="Nudix"/>
    <property type="match status" value="1"/>
</dbReference>
<dbReference type="InterPro" id="IPR000086">
    <property type="entry name" value="NUDIX_hydrolase_dom"/>
</dbReference>
<sequence length="94" mass="10512">MRACAVREAYEELGVTLREADLQLVHTVDAVSHIQLFFRVHHWTGEPALRGPHLCAGWSWWSRTALPEPLAGYARTALEAITQGWPYTSVGRAA</sequence>
<reference evidence="3" key="1">
    <citation type="journal article" date="2019" name="Int. J. Syst. Evol. Microbiol.">
        <title>The Global Catalogue of Microorganisms (GCM) 10K type strain sequencing project: providing services to taxonomists for standard genome sequencing and annotation.</title>
        <authorList>
            <consortium name="The Broad Institute Genomics Platform"/>
            <consortium name="The Broad Institute Genome Sequencing Center for Infectious Disease"/>
            <person name="Wu L."/>
            <person name="Ma J."/>
        </authorList>
    </citation>
    <scope>NUCLEOTIDE SEQUENCE [LARGE SCALE GENOMIC DNA]</scope>
    <source>
        <strain evidence="3">JCM 15478</strain>
    </source>
</reference>
<evidence type="ECO:0000313" key="2">
    <source>
        <dbReference type="EMBL" id="GAA2060568.1"/>
    </source>
</evidence>
<dbReference type="InterPro" id="IPR015797">
    <property type="entry name" value="NUDIX_hydrolase-like_dom_sf"/>
</dbReference>
<dbReference type="Pfam" id="PF00293">
    <property type="entry name" value="NUDIX"/>
    <property type="match status" value="1"/>
</dbReference>
<comment type="caution">
    <text evidence="2">The sequence shown here is derived from an EMBL/GenBank/DDBJ whole genome shotgun (WGS) entry which is preliminary data.</text>
</comment>